<gene>
    <name evidence="1" type="ORF">SDC9_168783</name>
</gene>
<reference evidence="1" key="1">
    <citation type="submission" date="2019-08" db="EMBL/GenBank/DDBJ databases">
        <authorList>
            <person name="Kucharzyk K."/>
            <person name="Murdoch R.W."/>
            <person name="Higgins S."/>
            <person name="Loffler F."/>
        </authorList>
    </citation>
    <scope>NUCLEOTIDE SEQUENCE</scope>
</reference>
<evidence type="ECO:0000313" key="1">
    <source>
        <dbReference type="EMBL" id="MPN21404.1"/>
    </source>
</evidence>
<organism evidence="1">
    <name type="scientific">bioreactor metagenome</name>
    <dbReference type="NCBI Taxonomy" id="1076179"/>
    <lineage>
        <taxon>unclassified sequences</taxon>
        <taxon>metagenomes</taxon>
        <taxon>ecological metagenomes</taxon>
    </lineage>
</organism>
<dbReference type="EMBL" id="VSSQ01069379">
    <property type="protein sequence ID" value="MPN21404.1"/>
    <property type="molecule type" value="Genomic_DNA"/>
</dbReference>
<proteinExistence type="predicted"/>
<accession>A0A645GBH7</accession>
<protein>
    <submittedName>
        <fullName evidence="1">Uncharacterized protein</fullName>
    </submittedName>
</protein>
<comment type="caution">
    <text evidence="1">The sequence shown here is derived from an EMBL/GenBank/DDBJ whole genome shotgun (WGS) entry which is preliminary data.</text>
</comment>
<name>A0A645GBH7_9ZZZZ</name>
<sequence>MQEAVREFPARPLDAEDWGRLIAELAKPLDLASPVLLKKHVEELAHFNRTWFTQADFIESVSFDRFELEIFPEKKKDKKVDYIFGDD</sequence>
<dbReference type="AlphaFoldDB" id="A0A645GBH7"/>